<sequence length="221" mass="24816">MQKYLPVLRNCPFFTGLTDDEILSILHCVSAAKITRPRGSYIFRAGDSTEVMGLMLSGSTLVIQEDLWGHRNILSKCSTGDFFGEPYAATPGAILNISVVAEEDCEILLLNVKRLLTSCPTACDHHQKLIRNLVSVLANKILLFNDKITHVSKRTTREKLLSYLSAESIRQSSLSFDIPFDRQQLADFLCVERAAMSVELSKLQKEGLLVTKRNHFELLTR</sequence>
<dbReference type="InterPro" id="IPR018490">
    <property type="entry name" value="cNMP-bd_dom_sf"/>
</dbReference>
<dbReference type="GO" id="GO:0006355">
    <property type="term" value="P:regulation of DNA-templated transcription"/>
    <property type="evidence" value="ECO:0007669"/>
    <property type="project" value="InterPro"/>
</dbReference>
<dbReference type="Proteomes" id="UP000251144">
    <property type="component" value="Unassembled WGS sequence"/>
</dbReference>
<evidence type="ECO:0000313" key="7">
    <source>
        <dbReference type="Proteomes" id="UP000251144"/>
    </source>
</evidence>
<dbReference type="CDD" id="cd00038">
    <property type="entry name" value="CAP_ED"/>
    <property type="match status" value="1"/>
</dbReference>
<dbReference type="RefSeq" id="WP_158400847.1">
    <property type="nucleotide sequence ID" value="NZ_PRLB01000004.1"/>
</dbReference>
<dbReference type="AlphaFoldDB" id="A0A329TZR4"/>
<evidence type="ECO:0000256" key="1">
    <source>
        <dbReference type="ARBA" id="ARBA00023015"/>
    </source>
</evidence>
<feature type="domain" description="HTH crp-type" evidence="5">
    <location>
        <begin position="154"/>
        <end position="221"/>
    </location>
</feature>
<dbReference type="PROSITE" id="PS50042">
    <property type="entry name" value="CNMP_BINDING_3"/>
    <property type="match status" value="1"/>
</dbReference>
<dbReference type="Gene3D" id="2.60.120.10">
    <property type="entry name" value="Jelly Rolls"/>
    <property type="match status" value="1"/>
</dbReference>
<reference evidence="6 7" key="1">
    <citation type="submission" date="2018-02" db="EMBL/GenBank/DDBJ databases">
        <title>Complete genome sequencing of Faecalibacterium prausnitzii strains isolated from the human gut.</title>
        <authorList>
            <person name="Fitzgerald B.C."/>
            <person name="Shkoporov A.N."/>
            <person name="Ross P.R."/>
            <person name="Hill C."/>
        </authorList>
    </citation>
    <scope>NUCLEOTIDE SEQUENCE [LARGE SCALE GENOMIC DNA]</scope>
    <source>
        <strain evidence="6 7">APC942/32-1</strain>
    </source>
</reference>
<dbReference type="SUPFAM" id="SSF46785">
    <property type="entry name" value="Winged helix' DNA-binding domain"/>
    <property type="match status" value="1"/>
</dbReference>
<evidence type="ECO:0000256" key="3">
    <source>
        <dbReference type="ARBA" id="ARBA00023163"/>
    </source>
</evidence>
<organism evidence="6 7">
    <name type="scientific">Faecalibacterium prausnitzii</name>
    <dbReference type="NCBI Taxonomy" id="853"/>
    <lineage>
        <taxon>Bacteria</taxon>
        <taxon>Bacillati</taxon>
        <taxon>Bacillota</taxon>
        <taxon>Clostridia</taxon>
        <taxon>Eubacteriales</taxon>
        <taxon>Oscillospiraceae</taxon>
        <taxon>Faecalibacterium</taxon>
    </lineage>
</organism>
<keyword evidence="2" id="KW-0238">DNA-binding</keyword>
<dbReference type="Pfam" id="PF13545">
    <property type="entry name" value="HTH_Crp_2"/>
    <property type="match status" value="1"/>
</dbReference>
<proteinExistence type="predicted"/>
<dbReference type="EMBL" id="PRLB01000004">
    <property type="protein sequence ID" value="RAW54490.1"/>
    <property type="molecule type" value="Genomic_DNA"/>
</dbReference>
<dbReference type="InterPro" id="IPR014710">
    <property type="entry name" value="RmlC-like_jellyroll"/>
</dbReference>
<evidence type="ECO:0000256" key="2">
    <source>
        <dbReference type="ARBA" id="ARBA00023125"/>
    </source>
</evidence>
<name>A0A329TZR4_9FIRM</name>
<dbReference type="InterPro" id="IPR036390">
    <property type="entry name" value="WH_DNA-bd_sf"/>
</dbReference>
<dbReference type="SUPFAM" id="SSF51206">
    <property type="entry name" value="cAMP-binding domain-like"/>
    <property type="match status" value="1"/>
</dbReference>
<evidence type="ECO:0000259" key="4">
    <source>
        <dbReference type="PROSITE" id="PS50042"/>
    </source>
</evidence>
<accession>A0A329TZR4</accession>
<dbReference type="OrthoDB" id="9774616at2"/>
<dbReference type="SMART" id="SM00100">
    <property type="entry name" value="cNMP"/>
    <property type="match status" value="1"/>
</dbReference>
<feature type="domain" description="Cyclic nucleotide-binding" evidence="4">
    <location>
        <begin position="13"/>
        <end position="115"/>
    </location>
</feature>
<dbReference type="InterPro" id="IPR012318">
    <property type="entry name" value="HTH_CRP"/>
</dbReference>
<protein>
    <submittedName>
        <fullName evidence="6">Crp/Fnr family transcriptional regulator</fullName>
    </submittedName>
</protein>
<dbReference type="InterPro" id="IPR000595">
    <property type="entry name" value="cNMP-bd_dom"/>
</dbReference>
<comment type="caution">
    <text evidence="6">The sequence shown here is derived from an EMBL/GenBank/DDBJ whole genome shotgun (WGS) entry which is preliminary data.</text>
</comment>
<evidence type="ECO:0000313" key="6">
    <source>
        <dbReference type="EMBL" id="RAW54490.1"/>
    </source>
</evidence>
<evidence type="ECO:0000259" key="5">
    <source>
        <dbReference type="PROSITE" id="PS51063"/>
    </source>
</evidence>
<dbReference type="Pfam" id="PF00027">
    <property type="entry name" value="cNMP_binding"/>
    <property type="match status" value="1"/>
</dbReference>
<dbReference type="GO" id="GO:0003677">
    <property type="term" value="F:DNA binding"/>
    <property type="evidence" value="ECO:0007669"/>
    <property type="project" value="UniProtKB-KW"/>
</dbReference>
<gene>
    <name evidence="6" type="ORF">C4N26_06440</name>
</gene>
<keyword evidence="3" id="KW-0804">Transcription</keyword>
<keyword evidence="1" id="KW-0805">Transcription regulation</keyword>
<dbReference type="PROSITE" id="PS51063">
    <property type="entry name" value="HTH_CRP_2"/>
    <property type="match status" value="1"/>
</dbReference>